<dbReference type="SUPFAM" id="SSF46689">
    <property type="entry name" value="Homeodomain-like"/>
    <property type="match status" value="1"/>
</dbReference>
<keyword evidence="1" id="KW-0805">Transcription regulation</keyword>
<dbReference type="Pfam" id="PF00440">
    <property type="entry name" value="TetR_N"/>
    <property type="match status" value="1"/>
</dbReference>
<dbReference type="Proteomes" id="UP001501116">
    <property type="component" value="Unassembled WGS sequence"/>
</dbReference>
<dbReference type="EMBL" id="BAAANN010000011">
    <property type="protein sequence ID" value="GAA1959538.1"/>
    <property type="molecule type" value="Genomic_DNA"/>
</dbReference>
<keyword evidence="2 4" id="KW-0238">DNA-binding</keyword>
<dbReference type="PROSITE" id="PS50977">
    <property type="entry name" value="HTH_TETR_2"/>
    <property type="match status" value="1"/>
</dbReference>
<dbReference type="InterPro" id="IPR009057">
    <property type="entry name" value="Homeodomain-like_sf"/>
</dbReference>
<name>A0ABN2QWR6_9PSEU</name>
<dbReference type="PANTHER" id="PTHR30055">
    <property type="entry name" value="HTH-TYPE TRANSCRIPTIONAL REGULATOR RUTR"/>
    <property type="match status" value="1"/>
</dbReference>
<gene>
    <name evidence="6" type="ORF">GCM10009754_32570</name>
</gene>
<evidence type="ECO:0000259" key="5">
    <source>
        <dbReference type="PROSITE" id="PS50977"/>
    </source>
</evidence>
<comment type="caution">
    <text evidence="6">The sequence shown here is derived from an EMBL/GenBank/DDBJ whole genome shotgun (WGS) entry which is preliminary data.</text>
</comment>
<evidence type="ECO:0000256" key="3">
    <source>
        <dbReference type="ARBA" id="ARBA00023163"/>
    </source>
</evidence>
<dbReference type="SUPFAM" id="SSF48498">
    <property type="entry name" value="Tetracyclin repressor-like, C-terminal domain"/>
    <property type="match status" value="1"/>
</dbReference>
<dbReference type="InterPro" id="IPR011075">
    <property type="entry name" value="TetR_C"/>
</dbReference>
<evidence type="ECO:0000313" key="6">
    <source>
        <dbReference type="EMBL" id="GAA1959538.1"/>
    </source>
</evidence>
<keyword evidence="3" id="KW-0804">Transcription</keyword>
<evidence type="ECO:0000256" key="2">
    <source>
        <dbReference type="ARBA" id="ARBA00023125"/>
    </source>
</evidence>
<dbReference type="Pfam" id="PF16859">
    <property type="entry name" value="TetR_C_11"/>
    <property type="match status" value="1"/>
</dbReference>
<dbReference type="InterPro" id="IPR036271">
    <property type="entry name" value="Tet_transcr_reg_TetR-rel_C_sf"/>
</dbReference>
<dbReference type="InterPro" id="IPR050109">
    <property type="entry name" value="HTH-type_TetR-like_transc_reg"/>
</dbReference>
<dbReference type="PANTHER" id="PTHR30055:SF148">
    <property type="entry name" value="TETR-FAMILY TRANSCRIPTIONAL REGULATOR"/>
    <property type="match status" value="1"/>
</dbReference>
<feature type="DNA-binding region" description="H-T-H motif" evidence="4">
    <location>
        <begin position="17"/>
        <end position="36"/>
    </location>
</feature>
<organism evidence="6 7">
    <name type="scientific">Amycolatopsis minnesotensis</name>
    <dbReference type="NCBI Taxonomy" id="337894"/>
    <lineage>
        <taxon>Bacteria</taxon>
        <taxon>Bacillati</taxon>
        <taxon>Actinomycetota</taxon>
        <taxon>Actinomycetes</taxon>
        <taxon>Pseudonocardiales</taxon>
        <taxon>Pseudonocardiaceae</taxon>
        <taxon>Amycolatopsis</taxon>
    </lineage>
</organism>
<evidence type="ECO:0000313" key="7">
    <source>
        <dbReference type="Proteomes" id="UP001501116"/>
    </source>
</evidence>
<reference evidence="6 7" key="1">
    <citation type="journal article" date="2019" name="Int. J. Syst. Evol. Microbiol.">
        <title>The Global Catalogue of Microorganisms (GCM) 10K type strain sequencing project: providing services to taxonomists for standard genome sequencing and annotation.</title>
        <authorList>
            <consortium name="The Broad Institute Genomics Platform"/>
            <consortium name="The Broad Institute Genome Sequencing Center for Infectious Disease"/>
            <person name="Wu L."/>
            <person name="Ma J."/>
        </authorList>
    </citation>
    <scope>NUCLEOTIDE SEQUENCE [LARGE SCALE GENOMIC DNA]</scope>
    <source>
        <strain evidence="6 7">JCM 14545</strain>
    </source>
</reference>
<dbReference type="Gene3D" id="1.10.10.60">
    <property type="entry name" value="Homeodomain-like"/>
    <property type="match status" value="1"/>
</dbReference>
<sequence length="177" mass="19675">MRAALDLAREVGYVKLSIEGVAVRAGVGKHTVYRRWDSKGQLFLDSLLSLNGPVLDYRDTGDIKADLRRQIYAAVDLLGTPPWGPLYQALLGEAQHDPAVSVSLNERFIRPQTEKTVARLRAAQEQGQVSPDFDLDLVMSILSGPLYFQFLVTREPITHAYVDRVLEALFTGLGPRP</sequence>
<dbReference type="InterPro" id="IPR001647">
    <property type="entry name" value="HTH_TetR"/>
</dbReference>
<evidence type="ECO:0000256" key="1">
    <source>
        <dbReference type="ARBA" id="ARBA00023015"/>
    </source>
</evidence>
<accession>A0ABN2QWR6</accession>
<protein>
    <submittedName>
        <fullName evidence="6">TetR/AcrR family transcriptional regulator</fullName>
    </submittedName>
</protein>
<evidence type="ECO:0000256" key="4">
    <source>
        <dbReference type="PROSITE-ProRule" id="PRU00335"/>
    </source>
</evidence>
<proteinExistence type="predicted"/>
<dbReference type="Gene3D" id="1.10.357.10">
    <property type="entry name" value="Tetracycline Repressor, domain 2"/>
    <property type="match status" value="1"/>
</dbReference>
<feature type="domain" description="HTH tetR-type" evidence="5">
    <location>
        <begin position="1"/>
        <end position="54"/>
    </location>
</feature>
<keyword evidence="7" id="KW-1185">Reference proteome</keyword>